<dbReference type="GO" id="GO:0004550">
    <property type="term" value="F:nucleoside diphosphate kinase activity"/>
    <property type="evidence" value="ECO:0007669"/>
    <property type="project" value="TreeGrafter"/>
</dbReference>
<dbReference type="GO" id="GO:0005524">
    <property type="term" value="F:ATP binding"/>
    <property type="evidence" value="ECO:0007669"/>
    <property type="project" value="UniProtKB-KW"/>
</dbReference>
<evidence type="ECO:0000256" key="2">
    <source>
        <dbReference type="ARBA" id="ARBA00009776"/>
    </source>
</evidence>
<protein>
    <recommendedName>
        <fullName evidence="4">Thymidylate kinase</fullName>
        <ecNumber evidence="3">2.7.4.9</ecNumber>
    </recommendedName>
</protein>
<keyword evidence="9" id="KW-0067">ATP-binding</keyword>
<dbReference type="GO" id="GO:0006227">
    <property type="term" value="P:dUDP biosynthetic process"/>
    <property type="evidence" value="ECO:0007669"/>
    <property type="project" value="TreeGrafter"/>
</dbReference>
<dbReference type="OrthoDB" id="425602at2759"/>
<evidence type="ECO:0000256" key="8">
    <source>
        <dbReference type="ARBA" id="ARBA00022777"/>
    </source>
</evidence>
<dbReference type="PANTHER" id="PTHR10344:SF1">
    <property type="entry name" value="THYMIDYLATE KINASE"/>
    <property type="match status" value="1"/>
</dbReference>
<dbReference type="SUPFAM" id="SSF52540">
    <property type="entry name" value="P-loop containing nucleoside triphosphate hydrolases"/>
    <property type="match status" value="1"/>
</dbReference>
<dbReference type="GO" id="GO:0006233">
    <property type="term" value="P:dTDP biosynthetic process"/>
    <property type="evidence" value="ECO:0007669"/>
    <property type="project" value="InterPro"/>
</dbReference>
<evidence type="ECO:0000256" key="6">
    <source>
        <dbReference type="ARBA" id="ARBA00022727"/>
    </source>
</evidence>
<keyword evidence="6" id="KW-0545">Nucleotide biosynthesis</keyword>
<dbReference type="HAMAP" id="MF_00165">
    <property type="entry name" value="Thymidylate_kinase"/>
    <property type="match status" value="1"/>
</dbReference>
<evidence type="ECO:0000259" key="10">
    <source>
        <dbReference type="Pfam" id="PF02223"/>
    </source>
</evidence>
<keyword evidence="12" id="KW-1185">Reference proteome</keyword>
<evidence type="ECO:0000256" key="7">
    <source>
        <dbReference type="ARBA" id="ARBA00022741"/>
    </source>
</evidence>
<dbReference type="AlphaFoldDB" id="A0A9P7YU57"/>
<evidence type="ECO:0000256" key="3">
    <source>
        <dbReference type="ARBA" id="ARBA00012980"/>
    </source>
</evidence>
<accession>A0A9P7YU57</accession>
<dbReference type="FunFam" id="3.40.50.300:FF:000679">
    <property type="entry name" value="Thymidylate kinase"/>
    <property type="match status" value="1"/>
</dbReference>
<dbReference type="GO" id="GO:0004798">
    <property type="term" value="F:dTMP kinase activity"/>
    <property type="evidence" value="ECO:0007669"/>
    <property type="project" value="UniProtKB-EC"/>
</dbReference>
<evidence type="ECO:0000313" key="11">
    <source>
        <dbReference type="EMBL" id="KAG9240053.1"/>
    </source>
</evidence>
<gene>
    <name evidence="11" type="ORF">BJ878DRAFT_528553</name>
</gene>
<dbReference type="GO" id="GO:0005634">
    <property type="term" value="C:nucleus"/>
    <property type="evidence" value="ECO:0007669"/>
    <property type="project" value="TreeGrafter"/>
</dbReference>
<reference evidence="11" key="1">
    <citation type="journal article" date="2021" name="IMA Fungus">
        <title>Genomic characterization of three marine fungi, including Emericellopsis atlantica sp. nov. with signatures of a generalist lifestyle and marine biomass degradation.</title>
        <authorList>
            <person name="Hagestad O.C."/>
            <person name="Hou L."/>
            <person name="Andersen J.H."/>
            <person name="Hansen E.H."/>
            <person name="Altermark B."/>
            <person name="Li C."/>
            <person name="Kuhnert E."/>
            <person name="Cox R.J."/>
            <person name="Crous P.W."/>
            <person name="Spatafora J.W."/>
            <person name="Lail K."/>
            <person name="Amirebrahimi M."/>
            <person name="Lipzen A."/>
            <person name="Pangilinan J."/>
            <person name="Andreopoulos W."/>
            <person name="Hayes R.D."/>
            <person name="Ng V."/>
            <person name="Grigoriev I.V."/>
            <person name="Jackson S.A."/>
            <person name="Sutton T.D.S."/>
            <person name="Dobson A.D.W."/>
            <person name="Rama T."/>
        </authorList>
    </citation>
    <scope>NUCLEOTIDE SEQUENCE</scope>
    <source>
        <strain evidence="11">TRa3180A</strain>
    </source>
</reference>
<dbReference type="InterPro" id="IPR027417">
    <property type="entry name" value="P-loop_NTPase"/>
</dbReference>
<keyword evidence="8 11" id="KW-0418">Kinase</keyword>
<dbReference type="EC" id="2.7.4.9" evidence="3"/>
<dbReference type="Proteomes" id="UP000887226">
    <property type="component" value="Unassembled WGS sequence"/>
</dbReference>
<dbReference type="InterPro" id="IPR018094">
    <property type="entry name" value="Thymidylate_kinase"/>
</dbReference>
<dbReference type="NCBIfam" id="TIGR00041">
    <property type="entry name" value="DTMP_kinase"/>
    <property type="match status" value="1"/>
</dbReference>
<sequence length="268" mass="29553">MSEDPYPYRTPSTPIARGAFIVIEGLDRSGKTTQGKLLADALYSSGHNVRQTRFPDRTTPIGQMISTYLTSSSSTTLSDQAIHLLFSANRWEAAPSILSSLQQGTTIICDRYTHSGAIYSAAKHNPALPFHWAWSPDVGLPAPDLVVFLDVSPENAAKRGGFGDERYETREMQEWVRSFFVTMAAFGEEDGDMVIVPAGKEISDVANVVLDKVLPKVEVVEKSGSEVGKIEGRDSNGERSFMMNVRMMYETLGYSKDKGQEQIEYVAP</sequence>
<keyword evidence="5" id="KW-0808">Transferase</keyword>
<dbReference type="Pfam" id="PF02223">
    <property type="entry name" value="Thymidylate_kin"/>
    <property type="match status" value="1"/>
</dbReference>
<comment type="pathway">
    <text evidence="1">Pyrimidine metabolism; dTTP biosynthesis.</text>
</comment>
<feature type="domain" description="Thymidylate kinase-like" evidence="10">
    <location>
        <begin position="23"/>
        <end position="207"/>
    </location>
</feature>
<dbReference type="EMBL" id="MU254617">
    <property type="protein sequence ID" value="KAG9240053.1"/>
    <property type="molecule type" value="Genomic_DNA"/>
</dbReference>
<evidence type="ECO:0000256" key="4">
    <source>
        <dbReference type="ARBA" id="ARBA00017144"/>
    </source>
</evidence>
<proteinExistence type="inferred from homology"/>
<evidence type="ECO:0000256" key="1">
    <source>
        <dbReference type="ARBA" id="ARBA00004992"/>
    </source>
</evidence>
<name>A0A9P7YU57_9HELO</name>
<comment type="caution">
    <text evidence="11">The sequence shown here is derived from an EMBL/GenBank/DDBJ whole genome shotgun (WGS) entry which is preliminary data.</text>
</comment>
<comment type="similarity">
    <text evidence="2">Belongs to the thymidylate kinase family.</text>
</comment>
<dbReference type="PANTHER" id="PTHR10344">
    <property type="entry name" value="THYMIDYLATE KINASE"/>
    <property type="match status" value="1"/>
</dbReference>
<keyword evidence="7" id="KW-0547">Nucleotide-binding</keyword>
<evidence type="ECO:0000256" key="9">
    <source>
        <dbReference type="ARBA" id="ARBA00022840"/>
    </source>
</evidence>
<evidence type="ECO:0000313" key="12">
    <source>
        <dbReference type="Proteomes" id="UP000887226"/>
    </source>
</evidence>
<dbReference type="Gene3D" id="3.40.50.300">
    <property type="entry name" value="P-loop containing nucleotide triphosphate hydrolases"/>
    <property type="match status" value="1"/>
</dbReference>
<dbReference type="InterPro" id="IPR039430">
    <property type="entry name" value="Thymidylate_kin-like_dom"/>
</dbReference>
<organism evidence="11 12">
    <name type="scientific">Calycina marina</name>
    <dbReference type="NCBI Taxonomy" id="1763456"/>
    <lineage>
        <taxon>Eukaryota</taxon>
        <taxon>Fungi</taxon>
        <taxon>Dikarya</taxon>
        <taxon>Ascomycota</taxon>
        <taxon>Pezizomycotina</taxon>
        <taxon>Leotiomycetes</taxon>
        <taxon>Helotiales</taxon>
        <taxon>Pezizellaceae</taxon>
        <taxon>Calycina</taxon>
    </lineage>
</organism>
<dbReference type="CDD" id="cd01672">
    <property type="entry name" value="TMPK"/>
    <property type="match status" value="1"/>
</dbReference>
<evidence type="ECO:0000256" key="5">
    <source>
        <dbReference type="ARBA" id="ARBA00022679"/>
    </source>
</evidence>
<dbReference type="GO" id="GO:0005829">
    <property type="term" value="C:cytosol"/>
    <property type="evidence" value="ECO:0007669"/>
    <property type="project" value="TreeGrafter"/>
</dbReference>
<dbReference type="GO" id="GO:0006235">
    <property type="term" value="P:dTTP biosynthetic process"/>
    <property type="evidence" value="ECO:0007669"/>
    <property type="project" value="TreeGrafter"/>
</dbReference>